<reference evidence="1" key="2">
    <citation type="submission" date="2025-09" db="UniProtKB">
        <authorList>
            <consortium name="Ensembl"/>
        </authorList>
    </citation>
    <scope>IDENTIFICATION</scope>
</reference>
<name>A0A8C5NKM8_JUNHY</name>
<evidence type="ECO:0000313" key="1">
    <source>
        <dbReference type="Ensembl" id="ENSJHYP00000006352.1"/>
    </source>
</evidence>
<proteinExistence type="predicted"/>
<sequence>MTLRRRKTFALKWMHRNRKFWVKSLEALTVENSPSFSCNCFLTIYCPFLLLQSPASSPMLPLIFSFRGFSAYNRVSNLESTPCWLALCFEPHHNNFTVKTQGTHGVG</sequence>
<evidence type="ECO:0000313" key="2">
    <source>
        <dbReference type="Proteomes" id="UP000694408"/>
    </source>
</evidence>
<protein>
    <submittedName>
        <fullName evidence="1">Uncharacterized protein</fullName>
    </submittedName>
</protein>
<organism evidence="1 2">
    <name type="scientific">Junco hyemalis</name>
    <name type="common">Dark-eyed junco</name>
    <dbReference type="NCBI Taxonomy" id="40217"/>
    <lineage>
        <taxon>Eukaryota</taxon>
        <taxon>Metazoa</taxon>
        <taxon>Chordata</taxon>
        <taxon>Craniata</taxon>
        <taxon>Vertebrata</taxon>
        <taxon>Euteleostomi</taxon>
        <taxon>Archelosauria</taxon>
        <taxon>Archosauria</taxon>
        <taxon>Dinosauria</taxon>
        <taxon>Saurischia</taxon>
        <taxon>Theropoda</taxon>
        <taxon>Coelurosauria</taxon>
        <taxon>Aves</taxon>
        <taxon>Neognathae</taxon>
        <taxon>Neoaves</taxon>
        <taxon>Telluraves</taxon>
        <taxon>Australaves</taxon>
        <taxon>Passeriformes</taxon>
        <taxon>Passerellidae</taxon>
        <taxon>Junco</taxon>
    </lineage>
</organism>
<dbReference type="Ensembl" id="ENSJHYT00000007780.1">
    <property type="protein sequence ID" value="ENSJHYP00000006352.1"/>
    <property type="gene ID" value="ENSJHYG00000005136.1"/>
</dbReference>
<accession>A0A8C5NKM8</accession>
<reference evidence="1" key="1">
    <citation type="submission" date="2025-08" db="UniProtKB">
        <authorList>
            <consortium name="Ensembl"/>
        </authorList>
    </citation>
    <scope>IDENTIFICATION</scope>
</reference>
<dbReference type="Proteomes" id="UP000694408">
    <property type="component" value="Unplaced"/>
</dbReference>
<dbReference type="AlphaFoldDB" id="A0A8C5NKM8"/>
<keyword evidence="2" id="KW-1185">Reference proteome</keyword>